<evidence type="ECO:0000256" key="1">
    <source>
        <dbReference type="SAM" id="MobiDB-lite"/>
    </source>
</evidence>
<proteinExistence type="predicted"/>
<reference evidence="2 3" key="1">
    <citation type="journal article" date="2017" name="Curr. Biol.">
        <title>The Evolution of Venom by Co-option of Single-Copy Genes.</title>
        <authorList>
            <person name="Martinson E.O."/>
            <person name="Mrinalini"/>
            <person name="Kelkar Y.D."/>
            <person name="Chang C.H."/>
            <person name="Werren J.H."/>
        </authorList>
    </citation>
    <scope>NUCLEOTIDE SEQUENCE [LARGE SCALE GENOMIC DNA]</scope>
    <source>
        <strain evidence="2 3">Alberta</strain>
        <tissue evidence="2">Whole body</tissue>
    </source>
</reference>
<sequence length="127" mass="13764">MSENFKENTDFAGNFVDGNVIGVSSSDQERSDKANSDKTSKKPLRELGRLCLGATGQANHPVIVTEVCTEPRGGLPLLQVWPSDSPRGEADGQAFVFPDVQDNVNDSGIESIQKRSLHYDNSENGKV</sequence>
<feature type="region of interest" description="Disordered" evidence="1">
    <location>
        <begin position="1"/>
        <end position="45"/>
    </location>
</feature>
<accession>A0A232EXX3</accession>
<feature type="compositionally biased region" description="Basic and acidic residues" evidence="1">
    <location>
        <begin position="27"/>
        <end position="45"/>
    </location>
</feature>
<evidence type="ECO:0000313" key="3">
    <source>
        <dbReference type="Proteomes" id="UP000215335"/>
    </source>
</evidence>
<feature type="region of interest" description="Disordered" evidence="1">
    <location>
        <begin position="106"/>
        <end position="127"/>
    </location>
</feature>
<dbReference type="AlphaFoldDB" id="A0A232EXX3"/>
<keyword evidence="3" id="KW-1185">Reference proteome</keyword>
<dbReference type="OrthoDB" id="6628717at2759"/>
<dbReference type="Proteomes" id="UP000215335">
    <property type="component" value="Unassembled WGS sequence"/>
</dbReference>
<evidence type="ECO:0000313" key="2">
    <source>
        <dbReference type="EMBL" id="OXU23068.1"/>
    </source>
</evidence>
<protein>
    <submittedName>
        <fullName evidence="2">Uncharacterized protein</fullName>
    </submittedName>
</protein>
<feature type="compositionally biased region" description="Basic and acidic residues" evidence="1">
    <location>
        <begin position="117"/>
        <end position="127"/>
    </location>
</feature>
<name>A0A232EXX3_9HYME</name>
<dbReference type="EMBL" id="NNAY01001738">
    <property type="protein sequence ID" value="OXU23068.1"/>
    <property type="molecule type" value="Genomic_DNA"/>
</dbReference>
<comment type="caution">
    <text evidence="2">The sequence shown here is derived from an EMBL/GenBank/DDBJ whole genome shotgun (WGS) entry which is preliminary data.</text>
</comment>
<gene>
    <name evidence="2" type="ORF">TSAR_015917</name>
</gene>
<organism evidence="2 3">
    <name type="scientific">Trichomalopsis sarcophagae</name>
    <dbReference type="NCBI Taxonomy" id="543379"/>
    <lineage>
        <taxon>Eukaryota</taxon>
        <taxon>Metazoa</taxon>
        <taxon>Ecdysozoa</taxon>
        <taxon>Arthropoda</taxon>
        <taxon>Hexapoda</taxon>
        <taxon>Insecta</taxon>
        <taxon>Pterygota</taxon>
        <taxon>Neoptera</taxon>
        <taxon>Endopterygota</taxon>
        <taxon>Hymenoptera</taxon>
        <taxon>Apocrita</taxon>
        <taxon>Proctotrupomorpha</taxon>
        <taxon>Chalcidoidea</taxon>
        <taxon>Pteromalidae</taxon>
        <taxon>Pteromalinae</taxon>
        <taxon>Trichomalopsis</taxon>
    </lineage>
</organism>